<dbReference type="GO" id="GO:0016758">
    <property type="term" value="F:hexosyltransferase activity"/>
    <property type="evidence" value="ECO:0007669"/>
    <property type="project" value="UniProtKB-ARBA"/>
</dbReference>
<evidence type="ECO:0000313" key="2">
    <source>
        <dbReference type="EMBL" id="ABZ79821.1"/>
    </source>
</evidence>
<dbReference type="SUPFAM" id="SSF53448">
    <property type="entry name" value="Nucleotide-diphospho-sugar transferases"/>
    <property type="match status" value="1"/>
</dbReference>
<dbReference type="Pfam" id="PF00535">
    <property type="entry name" value="Glycos_transf_2"/>
    <property type="match status" value="1"/>
</dbReference>
<organism evidence="2">
    <name type="scientific">Campylobacter jejuni</name>
    <dbReference type="NCBI Taxonomy" id="197"/>
    <lineage>
        <taxon>Bacteria</taxon>
        <taxon>Pseudomonadati</taxon>
        <taxon>Campylobacterota</taxon>
        <taxon>Epsilonproteobacteria</taxon>
        <taxon>Campylobacterales</taxon>
        <taxon>Campylobacteraceae</taxon>
        <taxon>Campylobacter</taxon>
    </lineage>
</organism>
<sequence>MFLSNIMYYNYNDLLIWSKMEKNPLVSIIIPCYNAENFIENCINSIINQTYINYEIICVDDGSTDNTLKILKNLSINNSRLKAYSINHTGIPSVVKNYGLKLAKGEFLLILDSDDMITEYFLEKGIKYFQDNPVDIILYPIKFMFSNNNYKIIGGIYNNSLNISDVNYLGATNKIISGRDAFRFNIYNKLIGFPFYKKTIDKIINFNEESFNGDEYSFREHLLQAKKIAFIDTEFYVYNFNQESITKKIGVHHWDTWKTWFNLEKLAQKHNYEKKLIKKINKIRYSIYYELCIKFNKTEYLFSQNEKNIILNKILENKNHLSRINSIFDFLFYKCKDEKGKYIKFINKYTFYYKKIKGNNVFFEFKTNK</sequence>
<feature type="domain" description="Glycosyltransferase 2-like" evidence="1">
    <location>
        <begin position="27"/>
        <end position="150"/>
    </location>
</feature>
<evidence type="ECO:0000259" key="1">
    <source>
        <dbReference type="Pfam" id="PF00535"/>
    </source>
</evidence>
<dbReference type="InterPro" id="IPR001173">
    <property type="entry name" value="Glyco_trans_2-like"/>
</dbReference>
<dbReference type="EMBL" id="EU404105">
    <property type="protein sequence ID" value="ABZ79821.1"/>
    <property type="molecule type" value="Genomic_DNA"/>
</dbReference>
<dbReference type="CDD" id="cd00761">
    <property type="entry name" value="Glyco_tranf_GTA_type"/>
    <property type="match status" value="1"/>
</dbReference>
<dbReference type="Gene3D" id="3.90.550.10">
    <property type="entry name" value="Spore Coat Polysaccharide Biosynthesis Protein SpsA, Chain A"/>
    <property type="match status" value="1"/>
</dbReference>
<proteinExistence type="predicted"/>
<reference evidence="2" key="1">
    <citation type="submission" date="2008-01" db="EMBL/GenBank/DDBJ databases">
        <title>Characterization of lipooligosaccharide biosynthetic loci of Campylobacter jejuni reveals 11 new LOS classes and evidence of mosaic organizations.</title>
        <authorList>
            <person name="Parker C.T."/>
            <person name="Gilbert M."/>
            <person name="Yuki N."/>
            <person name="Endtz H.P."/>
            <person name="Mandrell R.E."/>
        </authorList>
    </citation>
    <scope>NUCLEOTIDE SEQUENCE</scope>
    <source>
        <strain evidence="2">RM1552</strain>
    </source>
</reference>
<accession>B0ZTK0</accession>
<dbReference type="InterPro" id="IPR029044">
    <property type="entry name" value="Nucleotide-diphossugar_trans"/>
</dbReference>
<dbReference type="PANTHER" id="PTHR22916">
    <property type="entry name" value="GLYCOSYLTRANSFERASE"/>
    <property type="match status" value="1"/>
</dbReference>
<dbReference type="CAZy" id="GT2">
    <property type="family name" value="Glycosyltransferase Family 2"/>
</dbReference>
<dbReference type="AlphaFoldDB" id="B0ZTK0"/>
<dbReference type="PANTHER" id="PTHR22916:SF3">
    <property type="entry name" value="UDP-GLCNAC:BETAGAL BETA-1,3-N-ACETYLGLUCOSAMINYLTRANSFERASE-LIKE PROTEIN 1"/>
    <property type="match status" value="1"/>
</dbReference>
<protein>
    <recommendedName>
        <fullName evidence="1">Glycosyltransferase 2-like domain-containing protein</fullName>
    </recommendedName>
</protein>
<name>B0ZTK0_CAMJU</name>